<feature type="compositionally biased region" description="Basic and acidic residues" evidence="1">
    <location>
        <begin position="1"/>
        <end position="12"/>
    </location>
</feature>
<keyword evidence="3" id="KW-1185">Reference proteome</keyword>
<comment type="caution">
    <text evidence="2">The sequence shown here is derived from an EMBL/GenBank/DDBJ whole genome shotgun (WGS) entry which is preliminary data.</text>
</comment>
<sequence length="152" mass="16547">MSKQRYSSEEAYRILTMSSESEGEDSLAEPGSEYEPIDSSGTLTASSDDEEVVPAKVAEVVQMHDDSHMQQSASTSAAVSFGELASTSGLVRPGRRHTSTAVSLANLNTPLNCFELFFTEDLYALIVDQSNLYARQFIAANPNSNLARPFAW</sequence>
<evidence type="ECO:0008006" key="4">
    <source>
        <dbReference type="Google" id="ProtNLM"/>
    </source>
</evidence>
<reference evidence="2" key="1">
    <citation type="submission" date="2023-05" db="EMBL/GenBank/DDBJ databases">
        <authorList>
            <person name="Stuckert A."/>
        </authorList>
    </citation>
    <scope>NUCLEOTIDE SEQUENCE</scope>
</reference>
<dbReference type="Proteomes" id="UP001162483">
    <property type="component" value="Unassembled WGS sequence"/>
</dbReference>
<name>A0ABN9B3I1_9NEOB</name>
<feature type="non-terminal residue" evidence="2">
    <location>
        <position position="152"/>
    </location>
</feature>
<proteinExistence type="predicted"/>
<evidence type="ECO:0000256" key="1">
    <source>
        <dbReference type="SAM" id="MobiDB-lite"/>
    </source>
</evidence>
<gene>
    <name evidence="2" type="ORF">SPARVUS_LOCUS2161667</name>
</gene>
<protein>
    <recommendedName>
        <fullName evidence="4">PiggyBac transposable element-derived protein domain-containing protein</fullName>
    </recommendedName>
</protein>
<evidence type="ECO:0000313" key="3">
    <source>
        <dbReference type="Proteomes" id="UP001162483"/>
    </source>
</evidence>
<organism evidence="2 3">
    <name type="scientific">Staurois parvus</name>
    <dbReference type="NCBI Taxonomy" id="386267"/>
    <lineage>
        <taxon>Eukaryota</taxon>
        <taxon>Metazoa</taxon>
        <taxon>Chordata</taxon>
        <taxon>Craniata</taxon>
        <taxon>Vertebrata</taxon>
        <taxon>Euteleostomi</taxon>
        <taxon>Amphibia</taxon>
        <taxon>Batrachia</taxon>
        <taxon>Anura</taxon>
        <taxon>Neobatrachia</taxon>
        <taxon>Ranoidea</taxon>
        <taxon>Ranidae</taxon>
        <taxon>Staurois</taxon>
    </lineage>
</organism>
<feature type="region of interest" description="Disordered" evidence="1">
    <location>
        <begin position="1"/>
        <end position="51"/>
    </location>
</feature>
<accession>A0ABN9B3I1</accession>
<dbReference type="EMBL" id="CATNWA010002441">
    <property type="protein sequence ID" value="CAI9542874.1"/>
    <property type="molecule type" value="Genomic_DNA"/>
</dbReference>
<evidence type="ECO:0000313" key="2">
    <source>
        <dbReference type="EMBL" id="CAI9542874.1"/>
    </source>
</evidence>